<comment type="function">
    <text evidence="3">May be involved in cooperative interactions with calmodulins or calmodulin-like proteins. Recruits calmodulin proteins to microtubules, thus being a potential scaffold in cellular signaling and trafficking. May associate with nucleic acids and regulate gene expression at the transcriptional or post-transcriptional level.</text>
</comment>
<keyword evidence="6" id="KW-1185">Reference proteome</keyword>
<protein>
    <submittedName>
        <fullName evidence="5">Uncharacterized protein</fullName>
    </submittedName>
</protein>
<dbReference type="Pfam" id="PF00612">
    <property type="entry name" value="IQ"/>
    <property type="match status" value="1"/>
</dbReference>
<dbReference type="PANTHER" id="PTHR32295:SF108">
    <property type="entry name" value="PROTEIN IQ-DOMAIN 20"/>
    <property type="match status" value="1"/>
</dbReference>
<comment type="similarity">
    <text evidence="2">Belongs to the IQD family.</text>
</comment>
<dbReference type="Proteomes" id="UP001642487">
    <property type="component" value="Chromosome 5"/>
</dbReference>
<gene>
    <name evidence="5" type="ORF">CITCOLO1_LOCUS13452</name>
</gene>
<proteinExistence type="inferred from homology"/>
<organism evidence="5 6">
    <name type="scientific">Citrullus colocynthis</name>
    <name type="common">colocynth</name>
    <dbReference type="NCBI Taxonomy" id="252529"/>
    <lineage>
        <taxon>Eukaryota</taxon>
        <taxon>Viridiplantae</taxon>
        <taxon>Streptophyta</taxon>
        <taxon>Embryophyta</taxon>
        <taxon>Tracheophyta</taxon>
        <taxon>Spermatophyta</taxon>
        <taxon>Magnoliopsida</taxon>
        <taxon>eudicotyledons</taxon>
        <taxon>Gunneridae</taxon>
        <taxon>Pentapetalae</taxon>
        <taxon>rosids</taxon>
        <taxon>fabids</taxon>
        <taxon>Cucurbitales</taxon>
        <taxon>Cucurbitaceae</taxon>
        <taxon>Benincaseae</taxon>
        <taxon>Citrullus</taxon>
    </lineage>
</organism>
<dbReference type="PANTHER" id="PTHR32295">
    <property type="entry name" value="IQ-DOMAIN 5-RELATED"/>
    <property type="match status" value="1"/>
</dbReference>
<dbReference type="SMART" id="SM00015">
    <property type="entry name" value="IQ"/>
    <property type="match status" value="2"/>
</dbReference>
<dbReference type="Gene3D" id="1.20.5.190">
    <property type="match status" value="1"/>
</dbReference>
<evidence type="ECO:0000256" key="1">
    <source>
        <dbReference type="ARBA" id="ARBA00022860"/>
    </source>
</evidence>
<evidence type="ECO:0000256" key="3">
    <source>
        <dbReference type="ARBA" id="ARBA00045534"/>
    </source>
</evidence>
<feature type="compositionally biased region" description="Polar residues" evidence="4">
    <location>
        <begin position="21"/>
        <end position="31"/>
    </location>
</feature>
<sequence>MEVTRNWFRRARRKLSGKGNRNTVFLQTNASPIHDEEQTNLTLPQQQEDEEDEEEEEEEEIDYDSMTPRFQNKVLSVEEVAAIKIQACFRGHLARRAFQALRSLVKLQALARGVCARRQARIALQFMHALVRLQVRVRARQLLNGYSEESDC</sequence>
<name>A0ABP0YQQ6_9ROSI</name>
<dbReference type="InterPro" id="IPR027417">
    <property type="entry name" value="P-loop_NTPase"/>
</dbReference>
<dbReference type="InterPro" id="IPR000048">
    <property type="entry name" value="IQ_motif_EF-hand-BS"/>
</dbReference>
<evidence type="ECO:0000256" key="4">
    <source>
        <dbReference type="SAM" id="MobiDB-lite"/>
    </source>
</evidence>
<evidence type="ECO:0000256" key="2">
    <source>
        <dbReference type="ARBA" id="ARBA00024341"/>
    </source>
</evidence>
<evidence type="ECO:0000313" key="6">
    <source>
        <dbReference type="Proteomes" id="UP001642487"/>
    </source>
</evidence>
<accession>A0ABP0YQQ6</accession>
<dbReference type="PROSITE" id="PS50096">
    <property type="entry name" value="IQ"/>
    <property type="match status" value="2"/>
</dbReference>
<feature type="region of interest" description="Disordered" evidence="4">
    <location>
        <begin position="21"/>
        <end position="63"/>
    </location>
</feature>
<keyword evidence="1" id="KW-0112">Calmodulin-binding</keyword>
<evidence type="ECO:0000313" key="5">
    <source>
        <dbReference type="EMBL" id="CAK9321381.1"/>
    </source>
</evidence>
<reference evidence="5 6" key="1">
    <citation type="submission" date="2024-03" db="EMBL/GenBank/DDBJ databases">
        <authorList>
            <person name="Gkanogiannis A."/>
            <person name="Becerra Lopez-Lavalle L."/>
        </authorList>
    </citation>
    <scope>NUCLEOTIDE SEQUENCE [LARGE SCALE GENOMIC DNA]</scope>
</reference>
<feature type="compositionally biased region" description="Acidic residues" evidence="4">
    <location>
        <begin position="47"/>
        <end position="63"/>
    </location>
</feature>
<dbReference type="SUPFAM" id="SSF52540">
    <property type="entry name" value="P-loop containing nucleoside triphosphate hydrolases"/>
    <property type="match status" value="1"/>
</dbReference>
<dbReference type="EMBL" id="OZ021739">
    <property type="protein sequence ID" value="CAK9321381.1"/>
    <property type="molecule type" value="Genomic_DNA"/>
</dbReference>